<protein>
    <submittedName>
        <fullName evidence="2">Uncharacterized protein</fullName>
    </submittedName>
</protein>
<feature type="region of interest" description="Disordered" evidence="1">
    <location>
        <begin position="101"/>
        <end position="121"/>
    </location>
</feature>
<dbReference type="RefSeq" id="WP_201876409.1">
    <property type="nucleotide sequence ID" value="NZ_JAERRF010000011.1"/>
</dbReference>
<evidence type="ECO:0000313" key="2">
    <source>
        <dbReference type="EMBL" id="MBL1098991.1"/>
    </source>
</evidence>
<reference evidence="2 3" key="1">
    <citation type="submission" date="2021-01" db="EMBL/GenBank/DDBJ databases">
        <title>WGS of actinomycetes isolated from Thailand.</title>
        <authorList>
            <person name="Thawai C."/>
        </authorList>
    </citation>
    <scope>NUCLEOTIDE SEQUENCE [LARGE SCALE GENOMIC DNA]</scope>
    <source>
        <strain evidence="2 3">CA1R205</strain>
    </source>
</reference>
<comment type="caution">
    <text evidence="2">The sequence shown here is derived from an EMBL/GenBank/DDBJ whole genome shotgun (WGS) entry which is preliminary data.</text>
</comment>
<dbReference type="EMBL" id="JAERRF010000011">
    <property type="protein sequence ID" value="MBL1098991.1"/>
    <property type="molecule type" value="Genomic_DNA"/>
</dbReference>
<evidence type="ECO:0000313" key="3">
    <source>
        <dbReference type="Proteomes" id="UP000634229"/>
    </source>
</evidence>
<accession>A0ABS1NFY8</accession>
<name>A0ABS1NFY8_9ACTN</name>
<gene>
    <name evidence="2" type="ORF">JK363_20440</name>
</gene>
<keyword evidence="3" id="KW-1185">Reference proteome</keyword>
<dbReference type="Proteomes" id="UP000634229">
    <property type="component" value="Unassembled WGS sequence"/>
</dbReference>
<sequence length="155" mass="16750">MSEHRTWRDGAAADRLLGTADTMLRRIESLISWGDRIGEARDELNAKRPPLREVLGYADVVDFLVTNHPKAPGATAGAVLRRRQGGEFLVQTFFLGQDGTPLADGHHRTSQGGGDGDNGPPAPLWICRARRLDAELSDAFGDTDLIVFGEAAPSC</sequence>
<evidence type="ECO:0000256" key="1">
    <source>
        <dbReference type="SAM" id="MobiDB-lite"/>
    </source>
</evidence>
<organism evidence="2 3">
    <name type="scientific">Streptomyces coffeae</name>
    <dbReference type="NCBI Taxonomy" id="621382"/>
    <lineage>
        <taxon>Bacteria</taxon>
        <taxon>Bacillati</taxon>
        <taxon>Actinomycetota</taxon>
        <taxon>Actinomycetes</taxon>
        <taxon>Kitasatosporales</taxon>
        <taxon>Streptomycetaceae</taxon>
        <taxon>Streptomyces</taxon>
    </lineage>
</organism>
<proteinExistence type="predicted"/>